<evidence type="ECO:0000313" key="8">
    <source>
        <dbReference type="Proteomes" id="UP000821853"/>
    </source>
</evidence>
<comment type="caution">
    <text evidence="7">The sequence shown here is derived from an EMBL/GenBank/DDBJ whole genome shotgun (WGS) entry which is preliminary data.</text>
</comment>
<keyword evidence="2 5" id="KW-0863">Zinc-finger</keyword>
<dbReference type="Pfam" id="PF05485">
    <property type="entry name" value="THAP"/>
    <property type="match status" value="1"/>
</dbReference>
<dbReference type="InterPro" id="IPR006612">
    <property type="entry name" value="THAP_Znf"/>
</dbReference>
<dbReference type="SMART" id="SM00980">
    <property type="entry name" value="THAP"/>
    <property type="match status" value="1"/>
</dbReference>
<keyword evidence="1" id="KW-0479">Metal-binding</keyword>
<proteinExistence type="predicted"/>
<evidence type="ECO:0000256" key="5">
    <source>
        <dbReference type="PROSITE-ProRule" id="PRU00309"/>
    </source>
</evidence>
<name>A0A9J6GZG4_HAELO</name>
<accession>A0A9J6GZG4</accession>
<dbReference type="AlphaFoldDB" id="A0A9J6GZG4"/>
<evidence type="ECO:0000256" key="1">
    <source>
        <dbReference type="ARBA" id="ARBA00022723"/>
    </source>
</evidence>
<dbReference type="OMA" id="MERNYTH"/>
<feature type="domain" description="THAP-type" evidence="6">
    <location>
        <begin position="13"/>
        <end position="100"/>
    </location>
</feature>
<gene>
    <name evidence="7" type="ORF">HPB48_010407</name>
</gene>
<keyword evidence="4 5" id="KW-0238">DNA-binding</keyword>
<dbReference type="GO" id="GO:0008270">
    <property type="term" value="F:zinc ion binding"/>
    <property type="evidence" value="ECO:0007669"/>
    <property type="project" value="UniProtKB-KW"/>
</dbReference>
<evidence type="ECO:0000313" key="7">
    <source>
        <dbReference type="EMBL" id="KAH9379820.1"/>
    </source>
</evidence>
<dbReference type="PROSITE" id="PS50950">
    <property type="entry name" value="ZF_THAP"/>
    <property type="match status" value="1"/>
</dbReference>
<evidence type="ECO:0000259" key="6">
    <source>
        <dbReference type="PROSITE" id="PS50950"/>
    </source>
</evidence>
<evidence type="ECO:0000256" key="2">
    <source>
        <dbReference type="ARBA" id="ARBA00022771"/>
    </source>
</evidence>
<protein>
    <recommendedName>
        <fullName evidence="6">THAP-type domain-containing protein</fullName>
    </recommendedName>
</protein>
<dbReference type="VEuPathDB" id="VectorBase:HLOH_054076"/>
<keyword evidence="8" id="KW-1185">Reference proteome</keyword>
<dbReference type="SUPFAM" id="SSF57716">
    <property type="entry name" value="Glucocorticoid receptor-like (DNA-binding domain)"/>
    <property type="match status" value="1"/>
</dbReference>
<dbReference type="GO" id="GO:0003677">
    <property type="term" value="F:DNA binding"/>
    <property type="evidence" value="ECO:0007669"/>
    <property type="project" value="UniProtKB-UniRule"/>
</dbReference>
<sequence length="314" mass="34944">MNVNLVIEKCPKRQTHCFAPGCKSEYVSARKKGSDEERFKVWQRAIPRADKSLEKTSVLCELHFEKRFMERNYTHVVNGEVVKITRGRPCLTEEAVPALFPNTSTYLSKRLPEKGQSRTSRGEVLGKRMKGNDGAPCAATVYGADSTDETGATDDPTVLHDACTMENLDHLKGEKLPSASWSRNVLGEEQKTLAFSVCALAGDSVSFRKLVLCSAEGTHYHCSVYVQGATVKKVDVPDTEAVENLLHSVDQMCVCPGFEQSMAPSEQRRNRSQANCRLHGDKLHSKGCPGVSQDERPCVQCRFLRKLLMNQANY</sequence>
<dbReference type="Proteomes" id="UP000821853">
    <property type="component" value="Chromosome 8"/>
</dbReference>
<keyword evidence="3" id="KW-0862">Zinc</keyword>
<dbReference type="OrthoDB" id="6418547at2759"/>
<organism evidence="7 8">
    <name type="scientific">Haemaphysalis longicornis</name>
    <name type="common">Bush tick</name>
    <dbReference type="NCBI Taxonomy" id="44386"/>
    <lineage>
        <taxon>Eukaryota</taxon>
        <taxon>Metazoa</taxon>
        <taxon>Ecdysozoa</taxon>
        <taxon>Arthropoda</taxon>
        <taxon>Chelicerata</taxon>
        <taxon>Arachnida</taxon>
        <taxon>Acari</taxon>
        <taxon>Parasitiformes</taxon>
        <taxon>Ixodida</taxon>
        <taxon>Ixodoidea</taxon>
        <taxon>Ixodidae</taxon>
        <taxon>Haemaphysalinae</taxon>
        <taxon>Haemaphysalis</taxon>
    </lineage>
</organism>
<dbReference type="EMBL" id="JABSTR010000010">
    <property type="protein sequence ID" value="KAH9379820.1"/>
    <property type="molecule type" value="Genomic_DNA"/>
</dbReference>
<evidence type="ECO:0000256" key="3">
    <source>
        <dbReference type="ARBA" id="ARBA00022833"/>
    </source>
</evidence>
<reference evidence="7 8" key="1">
    <citation type="journal article" date="2020" name="Cell">
        <title>Large-Scale Comparative Analyses of Tick Genomes Elucidate Their Genetic Diversity and Vector Capacities.</title>
        <authorList>
            <consortium name="Tick Genome and Microbiome Consortium (TIGMIC)"/>
            <person name="Jia N."/>
            <person name="Wang J."/>
            <person name="Shi W."/>
            <person name="Du L."/>
            <person name="Sun Y."/>
            <person name="Zhan W."/>
            <person name="Jiang J.F."/>
            <person name="Wang Q."/>
            <person name="Zhang B."/>
            <person name="Ji P."/>
            <person name="Bell-Sakyi L."/>
            <person name="Cui X.M."/>
            <person name="Yuan T.T."/>
            <person name="Jiang B.G."/>
            <person name="Yang W.F."/>
            <person name="Lam T.T."/>
            <person name="Chang Q.C."/>
            <person name="Ding S.J."/>
            <person name="Wang X.J."/>
            <person name="Zhu J.G."/>
            <person name="Ruan X.D."/>
            <person name="Zhao L."/>
            <person name="Wei J.T."/>
            <person name="Ye R.Z."/>
            <person name="Que T.C."/>
            <person name="Du C.H."/>
            <person name="Zhou Y.H."/>
            <person name="Cheng J.X."/>
            <person name="Dai P.F."/>
            <person name="Guo W.B."/>
            <person name="Han X.H."/>
            <person name="Huang E.J."/>
            <person name="Li L.F."/>
            <person name="Wei W."/>
            <person name="Gao Y.C."/>
            <person name="Liu J.Z."/>
            <person name="Shao H.Z."/>
            <person name="Wang X."/>
            <person name="Wang C.C."/>
            <person name="Yang T.C."/>
            <person name="Huo Q.B."/>
            <person name="Li W."/>
            <person name="Chen H.Y."/>
            <person name="Chen S.E."/>
            <person name="Zhou L.G."/>
            <person name="Ni X.B."/>
            <person name="Tian J.H."/>
            <person name="Sheng Y."/>
            <person name="Liu T."/>
            <person name="Pan Y.S."/>
            <person name="Xia L.Y."/>
            <person name="Li J."/>
            <person name="Zhao F."/>
            <person name="Cao W.C."/>
        </authorList>
    </citation>
    <scope>NUCLEOTIDE SEQUENCE [LARGE SCALE GENOMIC DNA]</scope>
    <source>
        <strain evidence="7">HaeL-2018</strain>
    </source>
</reference>
<evidence type="ECO:0000256" key="4">
    <source>
        <dbReference type="ARBA" id="ARBA00023125"/>
    </source>
</evidence>